<gene>
    <name evidence="9" type="ORF">TSAR_015504</name>
</gene>
<evidence type="ECO:0000256" key="1">
    <source>
        <dbReference type="ARBA" id="ARBA00004123"/>
    </source>
</evidence>
<dbReference type="GO" id="GO:0005634">
    <property type="term" value="C:nucleus"/>
    <property type="evidence" value="ECO:0007669"/>
    <property type="project" value="UniProtKB-SubCell"/>
</dbReference>
<proteinExistence type="inferred from homology"/>
<feature type="compositionally biased region" description="Acidic residues" evidence="7">
    <location>
        <begin position="88"/>
        <end position="102"/>
    </location>
</feature>
<dbReference type="InterPro" id="IPR039142">
    <property type="entry name" value="NRF1/Ewg"/>
</dbReference>
<dbReference type="STRING" id="543379.A0A232EW29"/>
<evidence type="ECO:0000256" key="7">
    <source>
        <dbReference type="SAM" id="MobiDB-lite"/>
    </source>
</evidence>
<dbReference type="Pfam" id="PF10491">
    <property type="entry name" value="Nrf1_DNA-bind"/>
    <property type="match status" value="1"/>
</dbReference>
<sequence length="641" mass="68740">RPTIDEAVNIHTQGRKDSGLSVTNPPAKLSTTDIEAGGEIVLPVKEEEEAHPGGTELEAATTAITISPYEDTMTSLTNAESDRTDRMTDDEDDEPSSGSETYEEGDLLASAMDDDVTAQLAAAGPVGVAAAAAIVSAKKRKRPHSFETNPSIRKRQQNRLLRKLRQTIDEFATRVGQQAVVLVATPGKPNSSYKVFGAKPLEDVVKNLKAAIMEELENALAQQAPPPVQDDPSLYELPPLIIDGIPTPVEKMTQAQLRAFIPLMLKYSTGRGKPGWGRESTRPPWWPKELPWANVRMDARSEDEKQKISWTHALRQIVINCYKFHGREDLLPAFSEEDDKSQILIQQPSAHSSTQQSSASQGSQSQQTVGVVRISSTGSSKGNSSPTQIIAASPTALTATQMTQYPTVLQTITNPDGTVSLIQVDPSNPIITLPDGTTAQVQGVATIHTSQGEVQTLAEVSGTDGTSVAVDLNSVTEATLGQDGQIILTGEDGHGKTVFYRLCTVAGQELLEQPRTHRGPPVFSIVAGYPVSVSGVITVPVPASMYQTMVANIQNDGTMQVMTPMVQVPKVEPGNGEASIEAVTIQGHPTMTMINAAGEHQVLQVISLKDANALTKAMQVEVVKDEDSQQATQQQAESSPE</sequence>
<comment type="similarity">
    <text evidence="2">Belongs to the NRF1/Ewg family.</text>
</comment>
<keyword evidence="3" id="KW-0805">Transcription regulation</keyword>
<evidence type="ECO:0000259" key="8">
    <source>
        <dbReference type="Pfam" id="PF10491"/>
    </source>
</evidence>
<accession>A0A232EW29</accession>
<dbReference type="GO" id="GO:0006357">
    <property type="term" value="P:regulation of transcription by RNA polymerase II"/>
    <property type="evidence" value="ECO:0007669"/>
    <property type="project" value="InterPro"/>
</dbReference>
<evidence type="ECO:0000313" key="9">
    <source>
        <dbReference type="EMBL" id="OXU22569.1"/>
    </source>
</evidence>
<keyword evidence="6" id="KW-0539">Nucleus</keyword>
<dbReference type="GO" id="GO:0003677">
    <property type="term" value="F:DNA binding"/>
    <property type="evidence" value="ECO:0007669"/>
    <property type="project" value="UniProtKB-KW"/>
</dbReference>
<keyword evidence="10" id="KW-1185">Reference proteome</keyword>
<evidence type="ECO:0000256" key="3">
    <source>
        <dbReference type="ARBA" id="ARBA00023015"/>
    </source>
</evidence>
<dbReference type="AlphaFoldDB" id="A0A232EW29"/>
<feature type="region of interest" description="Disordered" evidence="7">
    <location>
        <begin position="47"/>
        <end position="102"/>
    </location>
</feature>
<dbReference type="OrthoDB" id="10031051at2759"/>
<dbReference type="InterPro" id="IPR019525">
    <property type="entry name" value="Nrf1_NLS/DNA-bd_dimer"/>
</dbReference>
<comment type="caution">
    <text evidence="9">The sequence shown here is derived from an EMBL/GenBank/DDBJ whole genome shotgun (WGS) entry which is preliminary data.</text>
</comment>
<feature type="compositionally biased region" description="Polar residues" evidence="7">
    <location>
        <begin position="20"/>
        <end position="33"/>
    </location>
</feature>
<dbReference type="PANTHER" id="PTHR20338">
    <property type="entry name" value="NUCLEAR RESPIRATORY FACTOR 1"/>
    <property type="match status" value="1"/>
</dbReference>
<keyword evidence="5" id="KW-0804">Transcription</keyword>
<evidence type="ECO:0000256" key="2">
    <source>
        <dbReference type="ARBA" id="ARBA00005713"/>
    </source>
</evidence>
<organism evidence="9 10">
    <name type="scientific">Trichomalopsis sarcophagae</name>
    <dbReference type="NCBI Taxonomy" id="543379"/>
    <lineage>
        <taxon>Eukaryota</taxon>
        <taxon>Metazoa</taxon>
        <taxon>Ecdysozoa</taxon>
        <taxon>Arthropoda</taxon>
        <taxon>Hexapoda</taxon>
        <taxon>Insecta</taxon>
        <taxon>Pterygota</taxon>
        <taxon>Neoptera</taxon>
        <taxon>Endopterygota</taxon>
        <taxon>Hymenoptera</taxon>
        <taxon>Apocrita</taxon>
        <taxon>Proctotrupomorpha</taxon>
        <taxon>Chalcidoidea</taxon>
        <taxon>Pteromalidae</taxon>
        <taxon>Pteromalinae</taxon>
        <taxon>Trichomalopsis</taxon>
    </lineage>
</organism>
<feature type="non-terminal residue" evidence="9">
    <location>
        <position position="1"/>
    </location>
</feature>
<keyword evidence="4" id="KW-0238">DNA-binding</keyword>
<evidence type="ECO:0000256" key="4">
    <source>
        <dbReference type="ARBA" id="ARBA00023125"/>
    </source>
</evidence>
<feature type="region of interest" description="Disordered" evidence="7">
    <location>
        <begin position="346"/>
        <end position="388"/>
    </location>
</feature>
<feature type="compositionally biased region" description="Low complexity" evidence="7">
    <location>
        <begin position="375"/>
        <end position="385"/>
    </location>
</feature>
<protein>
    <recommendedName>
        <fullName evidence="8">Nuclear respiratory factor 1 NLS/DNA-binding dimerisation domain-containing protein</fullName>
    </recommendedName>
</protein>
<evidence type="ECO:0000256" key="5">
    <source>
        <dbReference type="ARBA" id="ARBA00023163"/>
    </source>
</evidence>
<dbReference type="EMBL" id="NNAY01001918">
    <property type="protein sequence ID" value="OXU22569.1"/>
    <property type="molecule type" value="Genomic_DNA"/>
</dbReference>
<feature type="compositionally biased region" description="Low complexity" evidence="7">
    <location>
        <begin position="629"/>
        <end position="641"/>
    </location>
</feature>
<feature type="region of interest" description="Disordered" evidence="7">
    <location>
        <begin position="622"/>
        <end position="641"/>
    </location>
</feature>
<comment type="subcellular location">
    <subcellularLocation>
        <location evidence="1">Nucleus</location>
    </subcellularLocation>
</comment>
<dbReference type="Proteomes" id="UP000215335">
    <property type="component" value="Unassembled WGS sequence"/>
</dbReference>
<feature type="compositionally biased region" description="Low complexity" evidence="7">
    <location>
        <begin position="346"/>
        <end position="367"/>
    </location>
</feature>
<feature type="region of interest" description="Disordered" evidence="7">
    <location>
        <begin position="1"/>
        <end position="33"/>
    </location>
</feature>
<feature type="domain" description="Nuclear respiratory factor 1 NLS/DNA-binding dimerisation" evidence="8">
    <location>
        <begin position="124"/>
        <end position="334"/>
    </location>
</feature>
<evidence type="ECO:0000256" key="6">
    <source>
        <dbReference type="ARBA" id="ARBA00023242"/>
    </source>
</evidence>
<dbReference type="GO" id="GO:0003700">
    <property type="term" value="F:DNA-binding transcription factor activity"/>
    <property type="evidence" value="ECO:0007669"/>
    <property type="project" value="InterPro"/>
</dbReference>
<reference evidence="9 10" key="1">
    <citation type="journal article" date="2017" name="Curr. Biol.">
        <title>The Evolution of Venom by Co-option of Single-Copy Genes.</title>
        <authorList>
            <person name="Martinson E.O."/>
            <person name="Mrinalini"/>
            <person name="Kelkar Y.D."/>
            <person name="Chang C.H."/>
            <person name="Werren J.H."/>
        </authorList>
    </citation>
    <scope>NUCLEOTIDE SEQUENCE [LARGE SCALE GENOMIC DNA]</scope>
    <source>
        <strain evidence="9 10">Alberta</strain>
        <tissue evidence="9">Whole body</tissue>
    </source>
</reference>
<name>A0A232EW29_9HYME</name>
<evidence type="ECO:0000313" key="10">
    <source>
        <dbReference type="Proteomes" id="UP000215335"/>
    </source>
</evidence>